<sequence>MGDLLRADTERATNLEATRQRIVDMQAETQRNEEKRHLLARRRLDLQNRWGTLVAPLRRSDLSPAALREWLSRHQRVVERHGNLESLRTERTSVDGDINGARNLLDTALLACGLAASTANESATAMLARAQQAINTARKARTDRESVSEQIQAGTAELRDLQKQHQQIAAKLAEWKRKWAETAEGLRLTTDALPAEARTRLDQFSRLSAALEELRKVDADASEHRSAVTGFEAKVTDIARAVTEPLEAAASDTVGERLYGALADARCKDAKRQQMANDIERETLAISEADVAAEQARSALDALVRKAGCETAEELPEIEIKATRKQTLQQRLSEIDEQLVQQNARAVGEVLLEAGALTLDGVTRQISDGETEIEDLERQVEAAQGAVFSAKQRLDAIDGGTAAADAQQATRSLAARIAKEARTYARVRLASAVLNRVVQLYREQHQGPLLNRAAEVFARITLGSFAGLTVDYEDDRQVLLGVRPDAVRVPVAGMSQGSRDQLFLSLRLAAIEQHIEGRGPFPVIVDDLLVQFDDDRAVATLEALSELSAKTQVLFFTHHKHLVDLAEASKLGTAISVQSL</sequence>
<dbReference type="Proteomes" id="UP000807785">
    <property type="component" value="Unassembled WGS sequence"/>
</dbReference>
<dbReference type="PANTHER" id="PTHR41259:SF1">
    <property type="entry name" value="DOUBLE-STRAND BREAK REPAIR RAD50 ATPASE, PUTATIVE-RELATED"/>
    <property type="match status" value="1"/>
</dbReference>
<dbReference type="InterPro" id="IPR027417">
    <property type="entry name" value="P-loop_NTPase"/>
</dbReference>
<feature type="coiled-coil region" evidence="1">
    <location>
        <begin position="325"/>
        <end position="393"/>
    </location>
</feature>
<gene>
    <name evidence="2" type="ORF">IPH26_08625</name>
</gene>
<comment type="caution">
    <text evidence="2">The sequence shown here is derived from an EMBL/GenBank/DDBJ whole genome shotgun (WGS) entry which is preliminary data.</text>
</comment>
<evidence type="ECO:0000313" key="3">
    <source>
        <dbReference type="Proteomes" id="UP000807785"/>
    </source>
</evidence>
<dbReference type="PANTHER" id="PTHR41259">
    <property type="entry name" value="DOUBLE-STRAND BREAK REPAIR RAD50 ATPASE, PUTATIVE-RELATED"/>
    <property type="match status" value="1"/>
</dbReference>
<dbReference type="Gene3D" id="3.40.50.300">
    <property type="entry name" value="P-loop containing nucleotide triphosphate hydrolases"/>
    <property type="match status" value="1"/>
</dbReference>
<protein>
    <submittedName>
        <fullName evidence="2">Uncharacterized protein</fullName>
    </submittedName>
</protein>
<name>A0A9D7HR15_9PROT</name>
<organism evidence="2 3">
    <name type="scientific">Candidatus Methylophosphatis roskildensis</name>
    <dbReference type="NCBI Taxonomy" id="2899263"/>
    <lineage>
        <taxon>Bacteria</taxon>
        <taxon>Pseudomonadati</taxon>
        <taxon>Pseudomonadota</taxon>
        <taxon>Betaproteobacteria</taxon>
        <taxon>Nitrosomonadales</taxon>
        <taxon>Sterolibacteriaceae</taxon>
        <taxon>Candidatus Methylophosphatis</taxon>
    </lineage>
</organism>
<dbReference type="EMBL" id="JADJEV010000003">
    <property type="protein sequence ID" value="MBK6973001.1"/>
    <property type="molecule type" value="Genomic_DNA"/>
</dbReference>
<reference evidence="3" key="1">
    <citation type="journal article" date="2021" name="Nat. Commun.">
        <title>Connecting structure to function with the recovery of over 1000 high-quality metagenome-assembled genomes from activated sludge using long-read sequencing.</title>
        <authorList>
            <person name="Singleton C.M."/>
            <person name="Petriglieri F."/>
            <person name="Kristensen J.M."/>
            <person name="Kirkegaard R.H."/>
            <person name="Michaelsen T.Y."/>
            <person name="Andersen M.H."/>
            <person name="Kondrotaite Z."/>
            <person name="Karst S.M."/>
            <person name="Dueholm M.S."/>
            <person name="Nielsen P.H."/>
            <person name="Albertsen M."/>
        </authorList>
    </citation>
    <scope>NUCLEOTIDE SEQUENCE [LARGE SCALE GENOMIC DNA]</scope>
</reference>
<evidence type="ECO:0000313" key="2">
    <source>
        <dbReference type="EMBL" id="MBK6973001.1"/>
    </source>
</evidence>
<evidence type="ECO:0000256" key="1">
    <source>
        <dbReference type="SAM" id="Coils"/>
    </source>
</evidence>
<proteinExistence type="predicted"/>
<dbReference type="AlphaFoldDB" id="A0A9D7HR15"/>
<dbReference type="SUPFAM" id="SSF52540">
    <property type="entry name" value="P-loop containing nucleoside triphosphate hydrolases"/>
    <property type="match status" value="1"/>
</dbReference>
<feature type="coiled-coil region" evidence="1">
    <location>
        <begin position="120"/>
        <end position="178"/>
    </location>
</feature>
<accession>A0A9D7HR15</accession>
<keyword evidence="1" id="KW-0175">Coiled coil</keyword>